<reference evidence="12" key="1">
    <citation type="submission" date="2023-06" db="EMBL/GenBank/DDBJ databases">
        <authorList>
            <person name="Jiang Y."/>
            <person name="Liu Q."/>
        </authorList>
    </citation>
    <scope>NUCLEOTIDE SEQUENCE</scope>
    <source>
        <strain evidence="12">CGMCC 1.12089</strain>
    </source>
</reference>
<dbReference type="PRINTS" id="PR00116">
    <property type="entry name" value="ARGINASE"/>
</dbReference>
<evidence type="ECO:0000313" key="12">
    <source>
        <dbReference type="EMBL" id="MDM0044857.1"/>
    </source>
</evidence>
<keyword evidence="7 11" id="KW-0378">Hydrolase</keyword>
<evidence type="ECO:0000256" key="1">
    <source>
        <dbReference type="ARBA" id="ARBA00001936"/>
    </source>
</evidence>
<dbReference type="PROSITE" id="PS51409">
    <property type="entry name" value="ARGINASE_2"/>
    <property type="match status" value="1"/>
</dbReference>
<dbReference type="InterPro" id="IPR014033">
    <property type="entry name" value="Arginase"/>
</dbReference>
<comment type="caution">
    <text evidence="12">The sequence shown here is derived from an EMBL/GenBank/DDBJ whole genome shotgun (WGS) entry which is preliminary data.</text>
</comment>
<evidence type="ECO:0000256" key="3">
    <source>
        <dbReference type="ARBA" id="ARBA00012168"/>
    </source>
</evidence>
<evidence type="ECO:0000256" key="11">
    <source>
        <dbReference type="RuleBase" id="RU003684"/>
    </source>
</evidence>
<name>A0ABT7NA91_9BURK</name>
<dbReference type="PANTHER" id="PTHR43782:SF3">
    <property type="entry name" value="ARGINASE"/>
    <property type="match status" value="1"/>
</dbReference>
<dbReference type="Pfam" id="PF00491">
    <property type="entry name" value="Arginase"/>
    <property type="match status" value="1"/>
</dbReference>
<proteinExistence type="inferred from homology"/>
<protein>
    <recommendedName>
        <fullName evidence="4">Arginase</fullName>
        <ecNumber evidence="3">3.5.3.1</ecNumber>
    </recommendedName>
</protein>
<evidence type="ECO:0000256" key="9">
    <source>
        <dbReference type="ARBA" id="ARBA00047391"/>
    </source>
</evidence>
<evidence type="ECO:0000256" key="6">
    <source>
        <dbReference type="ARBA" id="ARBA00022723"/>
    </source>
</evidence>
<comment type="cofactor">
    <cofactor evidence="1">
        <name>Mn(2+)</name>
        <dbReference type="ChEBI" id="CHEBI:29035"/>
    </cofactor>
</comment>
<evidence type="ECO:0000256" key="4">
    <source>
        <dbReference type="ARBA" id="ARBA00018123"/>
    </source>
</evidence>
<comment type="catalytic activity">
    <reaction evidence="9">
        <text>L-arginine + H2O = urea + L-ornithine</text>
        <dbReference type="Rhea" id="RHEA:20569"/>
        <dbReference type="ChEBI" id="CHEBI:15377"/>
        <dbReference type="ChEBI" id="CHEBI:16199"/>
        <dbReference type="ChEBI" id="CHEBI:32682"/>
        <dbReference type="ChEBI" id="CHEBI:46911"/>
        <dbReference type="EC" id="3.5.3.1"/>
    </reaction>
</comment>
<evidence type="ECO:0000313" key="13">
    <source>
        <dbReference type="Proteomes" id="UP001174908"/>
    </source>
</evidence>
<evidence type="ECO:0000256" key="10">
    <source>
        <dbReference type="PROSITE-ProRule" id="PRU00742"/>
    </source>
</evidence>
<comment type="similarity">
    <text evidence="10 11">Belongs to the arginase family.</text>
</comment>
<evidence type="ECO:0000256" key="5">
    <source>
        <dbReference type="ARBA" id="ARBA00022503"/>
    </source>
</evidence>
<keyword evidence="6" id="KW-0479">Metal-binding</keyword>
<comment type="pathway">
    <text evidence="2">Nitrogen metabolism; urea cycle; L-ornithine and urea from L-arginine: step 1/1.</text>
</comment>
<dbReference type="EMBL" id="JASZYV010000002">
    <property type="protein sequence ID" value="MDM0044857.1"/>
    <property type="molecule type" value="Genomic_DNA"/>
</dbReference>
<dbReference type="Gene3D" id="3.40.800.10">
    <property type="entry name" value="Ureohydrolase domain"/>
    <property type="match status" value="1"/>
</dbReference>
<dbReference type="EC" id="3.5.3.1" evidence="3"/>
<dbReference type="SUPFAM" id="SSF52768">
    <property type="entry name" value="Arginase/deacetylase"/>
    <property type="match status" value="1"/>
</dbReference>
<gene>
    <name evidence="12" type="ORF">QTH91_10210</name>
</gene>
<evidence type="ECO:0000256" key="2">
    <source>
        <dbReference type="ARBA" id="ARBA00005098"/>
    </source>
</evidence>
<dbReference type="CDD" id="cd09989">
    <property type="entry name" value="Arginase"/>
    <property type="match status" value="1"/>
</dbReference>
<keyword evidence="8" id="KW-0464">Manganese</keyword>
<dbReference type="InterPro" id="IPR006035">
    <property type="entry name" value="Ureohydrolase"/>
</dbReference>
<accession>A0ABT7NA91</accession>
<dbReference type="InterPro" id="IPR020855">
    <property type="entry name" value="Ureohydrolase_Mn_BS"/>
</dbReference>
<dbReference type="Proteomes" id="UP001174908">
    <property type="component" value="Unassembled WGS sequence"/>
</dbReference>
<dbReference type="PIRSF" id="PIRSF036979">
    <property type="entry name" value="Arginase"/>
    <property type="match status" value="1"/>
</dbReference>
<evidence type="ECO:0000256" key="8">
    <source>
        <dbReference type="ARBA" id="ARBA00023211"/>
    </source>
</evidence>
<keyword evidence="13" id="KW-1185">Reference proteome</keyword>
<dbReference type="RefSeq" id="WP_286659968.1">
    <property type="nucleotide sequence ID" value="NZ_JASZYV010000002.1"/>
</dbReference>
<keyword evidence="5" id="KW-0056">Arginine metabolism</keyword>
<dbReference type="PROSITE" id="PS01053">
    <property type="entry name" value="ARGINASE_1"/>
    <property type="match status" value="1"/>
</dbReference>
<sequence>MQDKALALIGAEVGEGASDPGCKWGARALRERGLAEFLARPERPAGWSSMVRARSAQSAAERLDAVAAFSSRLAQAVTRALRRGDLPVVIGGDHSCAVGTWSAVAQAHRPGGPIGLIWVDAHLDAHTPATSHTQAPHGMPVAALLGHGASALAGLYGWLGKIRPEHLVIVGARSYEAGEKALLERLGVRIMYMPEVQRRGFGACMEEAMQRVRRATSAWGLSFDLDALDPVDAPGTGTPVESGIGLQAALDALRDCARQPGCAALELVEYNPAHDVDGRTALASFALLDAATPSSTAPLQRLVA</sequence>
<organism evidence="12 13">
    <name type="scientific">Variovorax dokdonensis</name>
    <dbReference type="NCBI Taxonomy" id="344883"/>
    <lineage>
        <taxon>Bacteria</taxon>
        <taxon>Pseudomonadati</taxon>
        <taxon>Pseudomonadota</taxon>
        <taxon>Betaproteobacteria</taxon>
        <taxon>Burkholderiales</taxon>
        <taxon>Comamonadaceae</taxon>
        <taxon>Variovorax</taxon>
    </lineage>
</organism>
<dbReference type="InterPro" id="IPR023696">
    <property type="entry name" value="Ureohydrolase_dom_sf"/>
</dbReference>
<evidence type="ECO:0000256" key="7">
    <source>
        <dbReference type="ARBA" id="ARBA00022801"/>
    </source>
</evidence>
<dbReference type="PANTHER" id="PTHR43782">
    <property type="entry name" value="ARGINASE"/>
    <property type="match status" value="1"/>
</dbReference>